<accession>A0A2M8L8B2</accession>
<sequence length="355" mass="40030">MAMEKSKAQIFIAALALIMLSAYFVWSFFFRAAKTVEPKFEERFVSIPQIFEPIPGITSFKFATSSIAFFPELYQQEDERQEELELEELEMPVSEQTEIPPSPQMPFSPSAGLETELMEIETMEAAPTTTSREIQEREISVFADGPIARDLGYQLAMPEEEIILSLTPEQFTALYPDYFIEIIQQAQDLIKIYDPNYQKLAKIETDFEVRRVQEKFITLLFSGGSLTKEEAETYLVTLRYTLPKLQLMELEFSQAKKNIFLSFLSWPKLPAMPVCGGLVKKLQQLFIPVAEAGPCGYCYTSPVCFTPGVGAPLPGINTWAGFCYCTGCYHGLGCLDRCAWEPAIWDPMTGICGCG</sequence>
<organism evidence="1 2">
    <name type="scientific">Candidatus Tagabacteria bacterium CG10_big_fil_rev_8_21_14_0_10_40_13</name>
    <dbReference type="NCBI Taxonomy" id="1975022"/>
    <lineage>
        <taxon>Bacteria</taxon>
        <taxon>Candidatus Tagaibacteriota</taxon>
    </lineage>
</organism>
<dbReference type="AlphaFoldDB" id="A0A2M8L8B2"/>
<reference evidence="2" key="1">
    <citation type="submission" date="2017-09" db="EMBL/GenBank/DDBJ databases">
        <title>Depth-based differentiation of microbial function through sediment-hosted aquifers and enrichment of novel symbionts in the deep terrestrial subsurface.</title>
        <authorList>
            <person name="Probst A.J."/>
            <person name="Ladd B."/>
            <person name="Jarett J.K."/>
            <person name="Geller-Mcgrath D.E."/>
            <person name="Sieber C.M.K."/>
            <person name="Emerson J.B."/>
            <person name="Anantharaman K."/>
            <person name="Thomas B.C."/>
            <person name="Malmstrom R."/>
            <person name="Stieglmeier M."/>
            <person name="Klingl A."/>
            <person name="Woyke T."/>
            <person name="Ryan C.M."/>
            <person name="Banfield J.F."/>
        </authorList>
    </citation>
    <scope>NUCLEOTIDE SEQUENCE [LARGE SCALE GENOMIC DNA]</scope>
</reference>
<comment type="caution">
    <text evidence="1">The sequence shown here is derived from an EMBL/GenBank/DDBJ whole genome shotgun (WGS) entry which is preliminary data.</text>
</comment>
<protein>
    <submittedName>
        <fullName evidence="1">Uncharacterized protein</fullName>
    </submittedName>
</protein>
<gene>
    <name evidence="1" type="ORF">COV00_03055</name>
</gene>
<dbReference type="Proteomes" id="UP000230603">
    <property type="component" value="Unassembled WGS sequence"/>
</dbReference>
<name>A0A2M8L8B2_9BACT</name>
<proteinExistence type="predicted"/>
<evidence type="ECO:0000313" key="2">
    <source>
        <dbReference type="Proteomes" id="UP000230603"/>
    </source>
</evidence>
<dbReference type="EMBL" id="PFEP01000038">
    <property type="protein sequence ID" value="PJE72862.1"/>
    <property type="molecule type" value="Genomic_DNA"/>
</dbReference>
<evidence type="ECO:0000313" key="1">
    <source>
        <dbReference type="EMBL" id="PJE72862.1"/>
    </source>
</evidence>